<organism evidence="1 2">
    <name type="scientific">Fructilactobacillus sanfranciscensis</name>
    <name type="common">Lactobacillus sanfranciscensis</name>
    <dbReference type="NCBI Taxonomy" id="1625"/>
    <lineage>
        <taxon>Bacteria</taxon>
        <taxon>Bacillati</taxon>
        <taxon>Bacillota</taxon>
        <taxon>Bacilli</taxon>
        <taxon>Lactobacillales</taxon>
        <taxon>Lactobacillaceae</taxon>
        <taxon>Fructilactobacillus</taxon>
    </lineage>
</organism>
<protein>
    <submittedName>
        <fullName evidence="1">Galactose mutarotase</fullName>
    </submittedName>
</protein>
<dbReference type="InterPro" id="IPR008183">
    <property type="entry name" value="Aldose_1/G6P_1-epimerase"/>
</dbReference>
<sequence>MAKLNTILENNFLRVEIDKLGAEIKSIKNKLNIEYLWQGNPEFWKRQSPILFPIVGKLKNDCYNYNGKTYHMTQHGFARDNNFDVVEKTETEAKFVFTSNEETRKIYPFDFTLSVTYKLIRNNIDVSINVINTGKNNMYFSIGAHPGFNIPLLPRKEKFEDYYVVAAPRRKFDLMQINSDGLSGMSKDDPLDSPVQLSHDLFKNDAKIFDIGENKKSMVMLQSDKSDHGVSLAADDCQYIGFWSIKNADFVCLEPWWGIADTKDSNGILQEKKGIIELKNSLQFNSNFSIGIF</sequence>
<evidence type="ECO:0000313" key="2">
    <source>
        <dbReference type="Proteomes" id="UP000313312"/>
    </source>
</evidence>
<dbReference type="Gene3D" id="2.70.98.10">
    <property type="match status" value="1"/>
</dbReference>
<dbReference type="InterPro" id="IPR037481">
    <property type="entry name" value="LacX"/>
</dbReference>
<dbReference type="CDD" id="cd09024">
    <property type="entry name" value="Aldose_epim_lacX"/>
    <property type="match status" value="1"/>
</dbReference>
<gene>
    <name evidence="1" type="ORF">DID87_07105</name>
</gene>
<accession>A0A5C4TID6</accession>
<dbReference type="GO" id="GO:0030246">
    <property type="term" value="F:carbohydrate binding"/>
    <property type="evidence" value="ECO:0007669"/>
    <property type="project" value="InterPro"/>
</dbReference>
<dbReference type="PANTHER" id="PTHR11122:SF13">
    <property type="entry name" value="GLUCOSE-6-PHOSPHATE 1-EPIMERASE"/>
    <property type="match status" value="1"/>
</dbReference>
<dbReference type="EMBL" id="QFCR01000054">
    <property type="protein sequence ID" value="TNK89721.1"/>
    <property type="molecule type" value="Genomic_DNA"/>
</dbReference>
<dbReference type="SUPFAM" id="SSF74650">
    <property type="entry name" value="Galactose mutarotase-like"/>
    <property type="match status" value="1"/>
</dbReference>
<name>A0A5C4TID6_FRUSA</name>
<dbReference type="PANTHER" id="PTHR11122">
    <property type="entry name" value="APOSPORY-ASSOCIATED PROTEIN C-RELATED"/>
    <property type="match status" value="1"/>
</dbReference>
<proteinExistence type="predicted"/>
<dbReference type="InterPro" id="IPR011013">
    <property type="entry name" value="Gal_mutarotase_sf_dom"/>
</dbReference>
<comment type="caution">
    <text evidence="1">The sequence shown here is derived from an EMBL/GenBank/DDBJ whole genome shotgun (WGS) entry which is preliminary data.</text>
</comment>
<dbReference type="AlphaFoldDB" id="A0A5C4TID6"/>
<dbReference type="Proteomes" id="UP000313312">
    <property type="component" value="Unassembled WGS sequence"/>
</dbReference>
<reference evidence="1 2" key="1">
    <citation type="submission" date="2018-05" db="EMBL/GenBank/DDBJ databases">
        <title>Lactobacillus sanfranciscensis Ah4 draft denome sequence.</title>
        <authorList>
            <person name="Zhang G."/>
        </authorList>
    </citation>
    <scope>NUCLEOTIDE SEQUENCE [LARGE SCALE GENOMIC DNA]</scope>
    <source>
        <strain evidence="1 2">Ah4</strain>
    </source>
</reference>
<dbReference type="GO" id="GO:0005975">
    <property type="term" value="P:carbohydrate metabolic process"/>
    <property type="evidence" value="ECO:0007669"/>
    <property type="project" value="InterPro"/>
</dbReference>
<evidence type="ECO:0000313" key="1">
    <source>
        <dbReference type="EMBL" id="TNK89721.1"/>
    </source>
</evidence>
<dbReference type="Pfam" id="PF01263">
    <property type="entry name" value="Aldose_epim"/>
    <property type="match status" value="1"/>
</dbReference>
<dbReference type="GO" id="GO:0016853">
    <property type="term" value="F:isomerase activity"/>
    <property type="evidence" value="ECO:0007669"/>
    <property type="project" value="InterPro"/>
</dbReference>
<dbReference type="InterPro" id="IPR014718">
    <property type="entry name" value="GH-type_carb-bd"/>
</dbReference>